<dbReference type="RefSeq" id="XP_001831580.2">
    <property type="nucleotide sequence ID" value="XM_001831528.2"/>
</dbReference>
<dbReference type="InParanoid" id="A8N9S4"/>
<dbReference type="VEuPathDB" id="FungiDB:CC1G_11577"/>
<evidence type="ECO:0008006" key="5">
    <source>
        <dbReference type="Google" id="ProtNLM"/>
    </source>
</evidence>
<feature type="compositionally biased region" description="Low complexity" evidence="1">
    <location>
        <begin position="93"/>
        <end position="122"/>
    </location>
</feature>
<feature type="compositionally biased region" description="Acidic residues" evidence="1">
    <location>
        <begin position="250"/>
        <end position="262"/>
    </location>
</feature>
<dbReference type="GeneID" id="6008054"/>
<evidence type="ECO:0000256" key="2">
    <source>
        <dbReference type="SAM" id="SignalP"/>
    </source>
</evidence>
<keyword evidence="4" id="KW-1185">Reference proteome</keyword>
<dbReference type="eggNOG" id="ENOG502SH1N">
    <property type="taxonomic scope" value="Eukaryota"/>
</dbReference>
<reference evidence="3 4" key="1">
    <citation type="journal article" date="2010" name="Proc. Natl. Acad. Sci. U.S.A.">
        <title>Insights into evolution of multicellular fungi from the assembled chromosomes of the mushroom Coprinopsis cinerea (Coprinus cinereus).</title>
        <authorList>
            <person name="Stajich J.E."/>
            <person name="Wilke S.K."/>
            <person name="Ahren D."/>
            <person name="Au C.H."/>
            <person name="Birren B.W."/>
            <person name="Borodovsky M."/>
            <person name="Burns C."/>
            <person name="Canback B."/>
            <person name="Casselton L.A."/>
            <person name="Cheng C.K."/>
            <person name="Deng J."/>
            <person name="Dietrich F.S."/>
            <person name="Fargo D.C."/>
            <person name="Farman M.L."/>
            <person name="Gathman A.C."/>
            <person name="Goldberg J."/>
            <person name="Guigo R."/>
            <person name="Hoegger P.J."/>
            <person name="Hooker J.B."/>
            <person name="Huggins A."/>
            <person name="James T.Y."/>
            <person name="Kamada T."/>
            <person name="Kilaru S."/>
            <person name="Kodira C."/>
            <person name="Kues U."/>
            <person name="Kupfer D."/>
            <person name="Kwan H.S."/>
            <person name="Lomsadze A."/>
            <person name="Li W."/>
            <person name="Lilly W.W."/>
            <person name="Ma L.J."/>
            <person name="Mackey A.J."/>
            <person name="Manning G."/>
            <person name="Martin F."/>
            <person name="Muraguchi H."/>
            <person name="Natvig D.O."/>
            <person name="Palmerini H."/>
            <person name="Ramesh M.A."/>
            <person name="Rehmeyer C.J."/>
            <person name="Roe B.A."/>
            <person name="Shenoy N."/>
            <person name="Stanke M."/>
            <person name="Ter-Hovhannisyan V."/>
            <person name="Tunlid A."/>
            <person name="Velagapudi R."/>
            <person name="Vision T.J."/>
            <person name="Zeng Q."/>
            <person name="Zolan M.E."/>
            <person name="Pukkila P.J."/>
        </authorList>
    </citation>
    <scope>NUCLEOTIDE SEQUENCE [LARGE SCALE GENOMIC DNA]</scope>
    <source>
        <strain evidence="4">Okayama-7 / 130 / ATCC MYA-4618 / FGSC 9003</strain>
    </source>
</reference>
<dbReference type="Proteomes" id="UP000001861">
    <property type="component" value="Unassembled WGS sequence"/>
</dbReference>
<dbReference type="PANTHER" id="PTHR46579">
    <property type="entry name" value="F5/8 TYPE C DOMAIN-CONTAINING PROTEIN-RELATED"/>
    <property type="match status" value="1"/>
</dbReference>
<dbReference type="STRING" id="240176.A8N9S4"/>
<feature type="signal peptide" evidence="2">
    <location>
        <begin position="1"/>
        <end position="22"/>
    </location>
</feature>
<dbReference type="OMA" id="DYWKSYC"/>
<name>A8N9S4_COPC7</name>
<feature type="compositionally biased region" description="Polar residues" evidence="1">
    <location>
        <begin position="144"/>
        <end position="153"/>
    </location>
</feature>
<feature type="compositionally biased region" description="Basic and acidic residues" evidence="1">
    <location>
        <begin position="157"/>
        <end position="169"/>
    </location>
</feature>
<feature type="compositionally biased region" description="Basic and acidic residues" evidence="1">
    <location>
        <begin position="206"/>
        <end position="218"/>
    </location>
</feature>
<dbReference type="KEGG" id="cci:CC1G_11577"/>
<feature type="region of interest" description="Disordered" evidence="1">
    <location>
        <begin position="74"/>
        <end position="306"/>
    </location>
</feature>
<comment type="caution">
    <text evidence="3">The sequence shown here is derived from an EMBL/GenBank/DDBJ whole genome shotgun (WGS) entry which is preliminary data.</text>
</comment>
<evidence type="ECO:0000256" key="1">
    <source>
        <dbReference type="SAM" id="MobiDB-lite"/>
    </source>
</evidence>
<dbReference type="PANTHER" id="PTHR46579:SF1">
    <property type="entry name" value="F5_8 TYPE C DOMAIN-CONTAINING PROTEIN"/>
    <property type="match status" value="1"/>
</dbReference>
<dbReference type="OrthoDB" id="2669721at2759"/>
<gene>
    <name evidence="3" type="ORF">CC1G_11577</name>
</gene>
<sequence length="1154" mass="130485">MSAAGPSLADISLLLVSQIASGMPSNKKIPCEPCTQCNGRLRNPLTVKKHRERREALEQASASAATIGQMLLESQVASTSTASSRLTPEDDSTSSGDTSTASGEEGSSSSSDSTSSGQSVSRESSRRTTSRRTRSPSPAVSPSGEGQLQSSSCEDSDVFRPSKRARLDDDPNSEDIGADNDRLGLDVTPEDGTTSSSEESEDETMESDRRAIVIEERVPFQQCASSDEIDERGSHDGGNDDEVQVAAGQPDDEEDNEEEEEEAARIAAQQREEEVQEQLADEPQVLPAQNPGEQDPTLQDEQEEDPYRSQIQYVLNAQDIINRIRAASLDNDKLPPKVLHRLRNPRRPRTTGDLLTPDERTCLQLYISLSPYPQDAYISALDVIVDNFGMEKPLSLYKVRKLVEDISGVVPVYDDMCVNSCYAFVGQFADLDHCPHCNEPRWNQTALAQTGKKIPRQRQCTIPLGPQCQTLRASEEGAAAMSYRHRKVEELLRDGVGKYDDMWCGEDLLDLTEELQLTDDDITVGFSLDGAQLFQNKKSDTWIGIWVIYEYDPMVRYKRKHVLPAVIIPGPKKPKNLDSFLFRSFYHLSALQRENNGAGIRVYNRAKDQVVNSRIIFITGTADAKALVELDGRVGHHGAHGCRVGCEMKGRHKGSGHYYAAHLRPNNYNVEGCMHGDYDFTQVPTRCSVEKYEDDLKRVVESEDQAAYEENRKETGISKPSIISGLHPKCILSPPKCFGLDIMHLFFLNITEFFASLFRGKLRVEGDDLKSNWRWRKLIGTVWKEHGKLIVAALKHFPDDFERPPRDPTEKMNSGYKAMEWHHWFYNLGPAFFRLFLPADLWEHFCGLVRAVRLLKNRVITPENIQEAQQLINTFVRDFEFKYYGRNPDRLHFCRPSLHTLLHAPSEVVRFGPGAYTDQYLMERSIGELGGDVRQPGTPFANLAQVAVRKCQINSITALYPEFRKEQDKPSRYATDLGDGYMFLPVQDRIAREVDGELGDYLKEEIGYSKIRRFGRLRLPNEQVVRSRFSEDRKLSEQTRISRMVKLLINGETYYGEVQLYFRTRALEPRALVLLFSTPDRDLWERSKKTLWACTKLDPPHGLRIVEVSQIQALVSMQPLPPLPGEPEGRWFPVEKSFLEGTYLPPDIEDEEEI</sequence>
<evidence type="ECO:0000313" key="4">
    <source>
        <dbReference type="Proteomes" id="UP000001861"/>
    </source>
</evidence>
<dbReference type="EMBL" id="AACS02000007">
    <property type="protein sequence ID" value="EAU90253.2"/>
    <property type="molecule type" value="Genomic_DNA"/>
</dbReference>
<organism evidence="3 4">
    <name type="scientific">Coprinopsis cinerea (strain Okayama-7 / 130 / ATCC MYA-4618 / FGSC 9003)</name>
    <name type="common">Inky cap fungus</name>
    <name type="synonym">Hormographiella aspergillata</name>
    <dbReference type="NCBI Taxonomy" id="240176"/>
    <lineage>
        <taxon>Eukaryota</taxon>
        <taxon>Fungi</taxon>
        <taxon>Dikarya</taxon>
        <taxon>Basidiomycota</taxon>
        <taxon>Agaricomycotina</taxon>
        <taxon>Agaricomycetes</taxon>
        <taxon>Agaricomycetidae</taxon>
        <taxon>Agaricales</taxon>
        <taxon>Agaricineae</taxon>
        <taxon>Psathyrellaceae</taxon>
        <taxon>Coprinopsis</taxon>
    </lineage>
</organism>
<evidence type="ECO:0000313" key="3">
    <source>
        <dbReference type="EMBL" id="EAU90253.2"/>
    </source>
</evidence>
<keyword evidence="2" id="KW-0732">Signal</keyword>
<feature type="compositionally biased region" description="Polar residues" evidence="1">
    <location>
        <begin position="75"/>
        <end position="86"/>
    </location>
</feature>
<dbReference type="HOGENOM" id="CLU_007337_0_2_1"/>
<accession>A8N9S4</accession>
<protein>
    <recommendedName>
        <fullName evidence="5">Transposase domain-containing protein</fullName>
    </recommendedName>
</protein>
<feature type="chain" id="PRO_5002727065" description="Transposase domain-containing protein" evidence="2">
    <location>
        <begin position="23"/>
        <end position="1154"/>
    </location>
</feature>
<proteinExistence type="predicted"/>
<dbReference type="AlphaFoldDB" id="A8N9S4"/>